<dbReference type="RefSeq" id="WP_328985212.1">
    <property type="nucleotide sequence ID" value="NZ_CP121472.1"/>
</dbReference>
<dbReference type="InterPro" id="IPR001633">
    <property type="entry name" value="EAL_dom"/>
</dbReference>
<protein>
    <submittedName>
        <fullName evidence="2">Blue light- and temperature-regulated antirepressor YcgF</fullName>
    </submittedName>
</protein>
<accession>A0ABZ0SGK1</accession>
<reference evidence="2 3" key="1">
    <citation type="journal article" date="2023" name="Microorganisms">
        <title>Thiorhodovibrio frisius and Trv. litoralis spp. nov., Two Novel Members from a Clade of Fastidious Purple Sulfur Bacteria That Exhibit Unique Red-Shifted Light-Harvesting Capabilities.</title>
        <authorList>
            <person name="Methner A."/>
            <person name="Kuzyk S.B."/>
            <person name="Petersen J."/>
            <person name="Bauer S."/>
            <person name="Brinkmann H."/>
            <person name="Sichau K."/>
            <person name="Wanner G."/>
            <person name="Wolf J."/>
            <person name="Neumann-Schaal M."/>
            <person name="Henke P."/>
            <person name="Tank M."/>
            <person name="Sproer C."/>
            <person name="Bunk B."/>
            <person name="Overmann J."/>
        </authorList>
    </citation>
    <scope>NUCLEOTIDE SEQUENCE [LARGE SCALE GENOMIC DNA]</scope>
    <source>
        <strain evidence="2 3">DSM 6702</strain>
    </source>
</reference>
<dbReference type="PANTHER" id="PTHR33121">
    <property type="entry name" value="CYCLIC DI-GMP PHOSPHODIESTERASE PDEF"/>
    <property type="match status" value="1"/>
</dbReference>
<evidence type="ECO:0000313" key="2">
    <source>
        <dbReference type="EMBL" id="WPL19470.1"/>
    </source>
</evidence>
<sequence>MACSGCEQLPVLPDGAGRLLLALPLAHSRQKLLDALRATAWTPRLELADLVIIECADGCLGELFTQLGDWLSLTEQAHTKALFLPAGRQADAGLLAAVEPLSHWIGLVRGQWLAEIIASERLTTHFQPIVHAAEPGRAYAHECLLRGLDARGDLVSPGALFDAARAGDMLFHLDRAARLKAIDSARQLGLETPVFINFTPTSIYDPVFCLRTTIAAARATGWPPERFVFEVIETEELADTRDLVGILAEYRAAGFRVALDDLGAGYGSLTLLERLRPDIVKFDRDLITDIDHSPFKQTIVSGLIGMAAKLGIATVGEGIERPGEWQWLRDAGVDYLQGFLFARPGHPPPRPVAPAD</sequence>
<keyword evidence="3" id="KW-1185">Reference proteome</keyword>
<organism evidence="2 3">
    <name type="scientific">Thiorhodovibrio winogradskyi</name>
    <dbReference type="NCBI Taxonomy" id="77007"/>
    <lineage>
        <taxon>Bacteria</taxon>
        <taxon>Pseudomonadati</taxon>
        <taxon>Pseudomonadota</taxon>
        <taxon>Gammaproteobacteria</taxon>
        <taxon>Chromatiales</taxon>
        <taxon>Chromatiaceae</taxon>
        <taxon>Thiorhodovibrio</taxon>
    </lineage>
</organism>
<dbReference type="InterPro" id="IPR050706">
    <property type="entry name" value="Cyclic-di-GMP_PDE-like"/>
</dbReference>
<gene>
    <name evidence="2" type="primary">ycgF</name>
    <name evidence="2" type="ORF">Thiowin_04599</name>
</gene>
<feature type="domain" description="EAL" evidence="1">
    <location>
        <begin position="106"/>
        <end position="356"/>
    </location>
</feature>
<dbReference type="PROSITE" id="PS50883">
    <property type="entry name" value="EAL"/>
    <property type="match status" value="1"/>
</dbReference>
<dbReference type="Pfam" id="PF00563">
    <property type="entry name" value="EAL"/>
    <property type="match status" value="1"/>
</dbReference>
<proteinExistence type="predicted"/>
<name>A0ABZ0SGK1_9GAMM</name>
<dbReference type="SUPFAM" id="SSF141868">
    <property type="entry name" value="EAL domain-like"/>
    <property type="match status" value="1"/>
</dbReference>
<dbReference type="InterPro" id="IPR035919">
    <property type="entry name" value="EAL_sf"/>
</dbReference>
<dbReference type="CDD" id="cd01948">
    <property type="entry name" value="EAL"/>
    <property type="match status" value="1"/>
</dbReference>
<dbReference type="SMART" id="SM00052">
    <property type="entry name" value="EAL"/>
    <property type="match status" value="1"/>
</dbReference>
<dbReference type="EMBL" id="CP121472">
    <property type="protein sequence ID" value="WPL19470.1"/>
    <property type="molecule type" value="Genomic_DNA"/>
</dbReference>
<evidence type="ECO:0000259" key="1">
    <source>
        <dbReference type="PROSITE" id="PS50883"/>
    </source>
</evidence>
<dbReference type="Gene3D" id="3.20.20.450">
    <property type="entry name" value="EAL domain"/>
    <property type="match status" value="1"/>
</dbReference>
<evidence type="ECO:0000313" key="3">
    <source>
        <dbReference type="Proteomes" id="UP001432180"/>
    </source>
</evidence>
<dbReference type="Proteomes" id="UP001432180">
    <property type="component" value="Chromosome"/>
</dbReference>
<dbReference type="PANTHER" id="PTHR33121:SF15">
    <property type="entry name" value="BLUE LIGHT- AND TEMPERATURE-REGULATED ANTIREPRESSOR BLUF"/>
    <property type="match status" value="1"/>
</dbReference>